<protein>
    <submittedName>
        <fullName evidence="2">VOC family protein</fullName>
    </submittedName>
</protein>
<feature type="domain" description="VOC" evidence="1">
    <location>
        <begin position="202"/>
        <end position="300"/>
    </location>
</feature>
<organism evidence="2 3">
    <name type="scientific">Mesorhizobium retamae</name>
    <dbReference type="NCBI Taxonomy" id="2912854"/>
    <lineage>
        <taxon>Bacteria</taxon>
        <taxon>Pseudomonadati</taxon>
        <taxon>Pseudomonadota</taxon>
        <taxon>Alphaproteobacteria</taxon>
        <taxon>Hyphomicrobiales</taxon>
        <taxon>Phyllobacteriaceae</taxon>
        <taxon>Mesorhizobium</taxon>
    </lineage>
</organism>
<evidence type="ECO:0000313" key="3">
    <source>
        <dbReference type="Proteomes" id="UP001201701"/>
    </source>
</evidence>
<accession>A0ABS9QCX6</accession>
<dbReference type="PANTHER" id="PTHR43279:SF1">
    <property type="entry name" value="CATECHOL-2,3-DIOXYGENASE"/>
    <property type="match status" value="1"/>
</dbReference>
<dbReference type="EMBL" id="JAKREW010000006">
    <property type="protein sequence ID" value="MCG7505271.1"/>
    <property type="molecule type" value="Genomic_DNA"/>
</dbReference>
<comment type="caution">
    <text evidence="2">The sequence shown here is derived from an EMBL/GenBank/DDBJ whole genome shotgun (WGS) entry which is preliminary data.</text>
</comment>
<evidence type="ECO:0000259" key="1">
    <source>
        <dbReference type="PROSITE" id="PS51819"/>
    </source>
</evidence>
<reference evidence="2 3" key="1">
    <citation type="submission" date="2022-02" db="EMBL/GenBank/DDBJ databases">
        <title>Draft genome sequence of Mezorhizobium retamae strain IRAMC:0171 isolated from Retama raetam nodules.</title>
        <authorList>
            <person name="Bengaied R."/>
            <person name="Sbissi I."/>
            <person name="Huber K."/>
            <person name="Ghodbane F."/>
            <person name="Nouioui I."/>
            <person name="Tarhouni M."/>
            <person name="Gtari M."/>
        </authorList>
    </citation>
    <scope>NUCLEOTIDE SEQUENCE [LARGE SCALE GENOMIC DNA]</scope>
    <source>
        <strain evidence="2 3">IRAMC:0171</strain>
    </source>
</reference>
<dbReference type="InterPro" id="IPR004360">
    <property type="entry name" value="Glyas_Fos-R_dOase_dom"/>
</dbReference>
<dbReference type="InterPro" id="IPR029068">
    <property type="entry name" value="Glyas_Bleomycin-R_OHBP_Dase"/>
</dbReference>
<sequence>MRLTRRTMMGASGALALGAITGAARSETRMSTLPFAATTPVSVARVGLKARDADKLAAYYSAVVGLEELSRDGETITLGAASRPLLVLERDPAAKPDDPRSAGLFHTAFLLPSRADLGRWINHAIENKIAVEGASDHLVSEAAYLTDPEGNGIEIYADRPRETWKWNGPTVEMATVRMDIPGVIGSVPSGDAGWKGAPENTVVGHVHLRVGDPNQAEAWWNKEFGFDTVTKYGTQAVFLSSGGYHHHIGANTWQSAGAGKRDAGRSGLSWVEMRSSETTTPSTHIDPWGTVIRSVPGVPA</sequence>
<dbReference type="PROSITE" id="PS51819">
    <property type="entry name" value="VOC"/>
    <property type="match status" value="2"/>
</dbReference>
<gene>
    <name evidence="2" type="ORF">L4923_09585</name>
</gene>
<name>A0ABS9QCX6_9HYPH</name>
<dbReference type="PANTHER" id="PTHR43279">
    <property type="entry name" value="CATECHOL-2,3-DIOXYGENASE"/>
    <property type="match status" value="1"/>
</dbReference>
<dbReference type="SUPFAM" id="SSF54593">
    <property type="entry name" value="Glyoxalase/Bleomycin resistance protein/Dihydroxybiphenyl dioxygenase"/>
    <property type="match status" value="2"/>
</dbReference>
<evidence type="ECO:0000313" key="2">
    <source>
        <dbReference type="EMBL" id="MCG7505271.1"/>
    </source>
</evidence>
<proteinExistence type="predicted"/>
<dbReference type="InterPro" id="IPR006311">
    <property type="entry name" value="TAT_signal"/>
</dbReference>
<dbReference type="Gene3D" id="3.10.180.10">
    <property type="entry name" value="2,3-Dihydroxybiphenyl 1,2-Dioxygenase, domain 1"/>
    <property type="match status" value="2"/>
</dbReference>
<dbReference type="Proteomes" id="UP001201701">
    <property type="component" value="Unassembled WGS sequence"/>
</dbReference>
<feature type="domain" description="VOC" evidence="1">
    <location>
        <begin position="42"/>
        <end position="158"/>
    </location>
</feature>
<dbReference type="InterPro" id="IPR037523">
    <property type="entry name" value="VOC_core"/>
</dbReference>
<dbReference type="RefSeq" id="WP_239364094.1">
    <property type="nucleotide sequence ID" value="NZ_JAKREW010000006.1"/>
</dbReference>
<keyword evidence="3" id="KW-1185">Reference proteome</keyword>
<dbReference type="PROSITE" id="PS51318">
    <property type="entry name" value="TAT"/>
    <property type="match status" value="1"/>
</dbReference>
<dbReference type="Pfam" id="PF00903">
    <property type="entry name" value="Glyoxalase"/>
    <property type="match status" value="1"/>
</dbReference>